<protein>
    <submittedName>
        <fullName evidence="1">Uncharacterized protein</fullName>
    </submittedName>
</protein>
<organism evidence="1 2">
    <name type="scientific">Dreissena polymorpha</name>
    <name type="common">Zebra mussel</name>
    <name type="synonym">Mytilus polymorpha</name>
    <dbReference type="NCBI Taxonomy" id="45954"/>
    <lineage>
        <taxon>Eukaryota</taxon>
        <taxon>Metazoa</taxon>
        <taxon>Spiralia</taxon>
        <taxon>Lophotrochozoa</taxon>
        <taxon>Mollusca</taxon>
        <taxon>Bivalvia</taxon>
        <taxon>Autobranchia</taxon>
        <taxon>Heteroconchia</taxon>
        <taxon>Euheterodonta</taxon>
        <taxon>Imparidentia</taxon>
        <taxon>Neoheterodontei</taxon>
        <taxon>Myida</taxon>
        <taxon>Dreissenoidea</taxon>
        <taxon>Dreissenidae</taxon>
        <taxon>Dreissena</taxon>
    </lineage>
</organism>
<sequence>MPHAVESFLKVDEVGEEFTLLLQVFLNDSVEDMFHCAPPSSKSSLPFLCRTLQSIEVYSLA</sequence>
<dbReference type="EMBL" id="JAIWYP010000012">
    <property type="protein sequence ID" value="KAH3724427.1"/>
    <property type="molecule type" value="Genomic_DNA"/>
</dbReference>
<dbReference type="AlphaFoldDB" id="A0A9D4CGD9"/>
<keyword evidence="2" id="KW-1185">Reference proteome</keyword>
<name>A0A9D4CGD9_DREPO</name>
<evidence type="ECO:0000313" key="2">
    <source>
        <dbReference type="Proteomes" id="UP000828390"/>
    </source>
</evidence>
<reference evidence="1" key="1">
    <citation type="journal article" date="2019" name="bioRxiv">
        <title>The Genome of the Zebra Mussel, Dreissena polymorpha: A Resource for Invasive Species Research.</title>
        <authorList>
            <person name="McCartney M.A."/>
            <person name="Auch B."/>
            <person name="Kono T."/>
            <person name="Mallez S."/>
            <person name="Zhang Y."/>
            <person name="Obille A."/>
            <person name="Becker A."/>
            <person name="Abrahante J.E."/>
            <person name="Garbe J."/>
            <person name="Badalamenti J.P."/>
            <person name="Herman A."/>
            <person name="Mangelson H."/>
            <person name="Liachko I."/>
            <person name="Sullivan S."/>
            <person name="Sone E.D."/>
            <person name="Koren S."/>
            <person name="Silverstein K.A.T."/>
            <person name="Beckman K.B."/>
            <person name="Gohl D.M."/>
        </authorList>
    </citation>
    <scope>NUCLEOTIDE SEQUENCE</scope>
    <source>
        <strain evidence="1">Duluth1</strain>
        <tissue evidence="1">Whole animal</tissue>
    </source>
</reference>
<gene>
    <name evidence="1" type="ORF">DPMN_050243</name>
</gene>
<reference evidence="1" key="2">
    <citation type="submission" date="2020-11" db="EMBL/GenBank/DDBJ databases">
        <authorList>
            <person name="McCartney M.A."/>
            <person name="Auch B."/>
            <person name="Kono T."/>
            <person name="Mallez S."/>
            <person name="Becker A."/>
            <person name="Gohl D.M."/>
            <person name="Silverstein K.A.T."/>
            <person name="Koren S."/>
            <person name="Bechman K.B."/>
            <person name="Herman A."/>
            <person name="Abrahante J.E."/>
            <person name="Garbe J."/>
        </authorList>
    </citation>
    <scope>NUCLEOTIDE SEQUENCE</scope>
    <source>
        <strain evidence="1">Duluth1</strain>
        <tissue evidence="1">Whole animal</tissue>
    </source>
</reference>
<evidence type="ECO:0000313" key="1">
    <source>
        <dbReference type="EMBL" id="KAH3724427.1"/>
    </source>
</evidence>
<dbReference type="Proteomes" id="UP000828390">
    <property type="component" value="Unassembled WGS sequence"/>
</dbReference>
<accession>A0A9D4CGD9</accession>
<proteinExistence type="predicted"/>
<comment type="caution">
    <text evidence="1">The sequence shown here is derived from an EMBL/GenBank/DDBJ whole genome shotgun (WGS) entry which is preliminary data.</text>
</comment>